<sequence length="739" mass="81236">MTATTHTKASSDISQSSYAKRTRDLIGLMTDLRALGAEADFDLPRIAVIGNQSAGKSSLVEAISGITVPRASGTCTRCPMECRLTHSNRPWECQVLLRRETDASGNTIKVQEEPFGPMLYDKDELEEMLRRAQLAILNPSLPAEFFVDFDTASLGPGVIPPGSDRQLSFSDNVVCLNLSSPDVTDLSFIDLPGIISNVANGEDRGNIDAVRNMVSKHIQGNTLILLTITMRDDIDNQGAAHLARLADEEGLRTIGVLTKPDTIQRGEEDAWLRILEGASHPLKHGYFVTKQPSPMELEEKVSFSEARRREKVFFEETAPWCHKSGLSDRMGTPHLTKALSKLLGGVINSALPALRAELKESLQDVARRTAALPPPPPENPAAELLRLVTGFAGDVRALIQGVPSCERLMQQCRPAYKRFKRDIHGTKPDFVPFTAGEDASGFRSPALEPEMEGEGRDDDSGVGLDDAPAQKMDLDAVKAHIESSLTRELPHNVPFAAKVALIARFLADWDEHCRRCSGAVHAAALRELQGLVRAHFGQYRGTALMDHVEGMLEEQVERCRAATAQRLAWLLALESPPFTNNDHYFSAYREKYLTRYKDARKSLQPVQIPESANVHELMSALAGFGFTGLKEEDLGRLRGVDPHEEQLIVMAETAAYFHVAYKRIIDNVPRVVDHDFLGEIARGLQGALVAGLGLGDAGAAERARAYLAEDDGVTAQRALLEQKRARLEGVQSRLYNFGM</sequence>
<reference evidence="6 7" key="1">
    <citation type="submission" date="2021-08" db="EMBL/GenBank/DDBJ databases">
        <title>Draft Genome Sequence of Phanerochaete sordida strain YK-624.</title>
        <authorList>
            <person name="Mori T."/>
            <person name="Dohra H."/>
            <person name="Suzuki T."/>
            <person name="Kawagishi H."/>
            <person name="Hirai H."/>
        </authorList>
    </citation>
    <scope>NUCLEOTIDE SEQUENCE [LARGE SCALE GENOMIC DNA]</scope>
    <source>
        <strain evidence="6 7">YK-624</strain>
    </source>
</reference>
<dbReference type="EMBL" id="BPQB01000086">
    <property type="protein sequence ID" value="GJE98371.1"/>
    <property type="molecule type" value="Genomic_DNA"/>
</dbReference>
<dbReference type="PRINTS" id="PR00195">
    <property type="entry name" value="DYNAMIN"/>
</dbReference>
<dbReference type="OrthoDB" id="5061070at2759"/>
<dbReference type="Proteomes" id="UP000703269">
    <property type="component" value="Unassembled WGS sequence"/>
</dbReference>
<dbReference type="InterPro" id="IPR030381">
    <property type="entry name" value="G_DYNAMIN_dom"/>
</dbReference>
<dbReference type="GO" id="GO:0005525">
    <property type="term" value="F:GTP binding"/>
    <property type="evidence" value="ECO:0007669"/>
    <property type="project" value="InterPro"/>
</dbReference>
<evidence type="ECO:0000256" key="3">
    <source>
        <dbReference type="SAM" id="MobiDB-lite"/>
    </source>
</evidence>
<feature type="domain" description="Dynamin-type G" evidence="5">
    <location>
        <begin position="40"/>
        <end position="352"/>
    </location>
</feature>
<feature type="domain" description="GED" evidence="4">
    <location>
        <begin position="646"/>
        <end position="739"/>
    </location>
</feature>
<dbReference type="Pfam" id="PF02212">
    <property type="entry name" value="GED"/>
    <property type="match status" value="1"/>
</dbReference>
<dbReference type="InterPro" id="IPR045063">
    <property type="entry name" value="Dynamin_N"/>
</dbReference>
<dbReference type="InterPro" id="IPR003130">
    <property type="entry name" value="GED"/>
</dbReference>
<evidence type="ECO:0000256" key="1">
    <source>
        <dbReference type="ARBA" id="ARBA00022741"/>
    </source>
</evidence>
<organism evidence="6 7">
    <name type="scientific">Phanerochaete sordida</name>
    <dbReference type="NCBI Taxonomy" id="48140"/>
    <lineage>
        <taxon>Eukaryota</taxon>
        <taxon>Fungi</taxon>
        <taxon>Dikarya</taxon>
        <taxon>Basidiomycota</taxon>
        <taxon>Agaricomycotina</taxon>
        <taxon>Agaricomycetes</taxon>
        <taxon>Polyporales</taxon>
        <taxon>Phanerochaetaceae</taxon>
        <taxon>Phanerochaete</taxon>
    </lineage>
</organism>
<dbReference type="InterPro" id="IPR027417">
    <property type="entry name" value="P-loop_NTPase"/>
</dbReference>
<evidence type="ECO:0000256" key="2">
    <source>
        <dbReference type="ARBA" id="ARBA00023134"/>
    </source>
</evidence>
<dbReference type="GO" id="GO:0008017">
    <property type="term" value="F:microtubule binding"/>
    <property type="evidence" value="ECO:0007669"/>
    <property type="project" value="TreeGrafter"/>
</dbReference>
<dbReference type="Pfam" id="PF00350">
    <property type="entry name" value="Dynamin_N"/>
    <property type="match status" value="1"/>
</dbReference>
<feature type="region of interest" description="Disordered" evidence="3">
    <location>
        <begin position="441"/>
        <end position="465"/>
    </location>
</feature>
<keyword evidence="1" id="KW-0547">Nucleotide-binding</keyword>
<gene>
    <name evidence="6" type="ORF">PsYK624_146000</name>
</gene>
<dbReference type="GO" id="GO:0005737">
    <property type="term" value="C:cytoplasm"/>
    <property type="evidence" value="ECO:0007669"/>
    <property type="project" value="TreeGrafter"/>
</dbReference>
<dbReference type="InterPro" id="IPR001401">
    <property type="entry name" value="Dynamin_GTPase"/>
</dbReference>
<dbReference type="PANTHER" id="PTHR11566">
    <property type="entry name" value="DYNAMIN"/>
    <property type="match status" value="1"/>
</dbReference>
<dbReference type="GO" id="GO:0003924">
    <property type="term" value="F:GTPase activity"/>
    <property type="evidence" value="ECO:0007669"/>
    <property type="project" value="InterPro"/>
</dbReference>
<proteinExistence type="predicted"/>
<dbReference type="PROSITE" id="PS51388">
    <property type="entry name" value="GED"/>
    <property type="match status" value="1"/>
</dbReference>
<dbReference type="GO" id="GO:0005874">
    <property type="term" value="C:microtubule"/>
    <property type="evidence" value="ECO:0007669"/>
    <property type="project" value="TreeGrafter"/>
</dbReference>
<protein>
    <submittedName>
        <fullName evidence="6">P-loop containing nucleoside triphosphate hydrolase protein</fullName>
    </submittedName>
</protein>
<evidence type="ECO:0000313" key="6">
    <source>
        <dbReference type="EMBL" id="GJE98371.1"/>
    </source>
</evidence>
<evidence type="ECO:0000313" key="7">
    <source>
        <dbReference type="Proteomes" id="UP000703269"/>
    </source>
</evidence>
<comment type="caution">
    <text evidence="6">The sequence shown here is derived from an EMBL/GenBank/DDBJ whole genome shotgun (WGS) entry which is preliminary data.</text>
</comment>
<name>A0A9P3GPA5_9APHY</name>
<dbReference type="SMART" id="SM00053">
    <property type="entry name" value="DYNc"/>
    <property type="match status" value="1"/>
</dbReference>
<dbReference type="InterPro" id="IPR000375">
    <property type="entry name" value="Dynamin_stalk"/>
</dbReference>
<dbReference type="PROSITE" id="PS51718">
    <property type="entry name" value="G_DYNAMIN_2"/>
    <property type="match status" value="1"/>
</dbReference>
<dbReference type="Pfam" id="PF01031">
    <property type="entry name" value="Dynamin_M"/>
    <property type="match status" value="1"/>
</dbReference>
<dbReference type="SUPFAM" id="SSF52540">
    <property type="entry name" value="P-loop containing nucleoside triphosphate hydrolases"/>
    <property type="match status" value="1"/>
</dbReference>
<dbReference type="GO" id="GO:0016020">
    <property type="term" value="C:membrane"/>
    <property type="evidence" value="ECO:0007669"/>
    <property type="project" value="TreeGrafter"/>
</dbReference>
<dbReference type="Gene3D" id="3.40.50.300">
    <property type="entry name" value="P-loop containing nucleotide triphosphate hydrolases"/>
    <property type="match status" value="1"/>
</dbReference>
<keyword evidence="2" id="KW-0342">GTP-binding</keyword>
<evidence type="ECO:0000259" key="5">
    <source>
        <dbReference type="PROSITE" id="PS51718"/>
    </source>
</evidence>
<dbReference type="CDD" id="cd08771">
    <property type="entry name" value="DLP_1"/>
    <property type="match status" value="1"/>
</dbReference>
<dbReference type="Gene3D" id="1.20.120.1240">
    <property type="entry name" value="Dynamin, middle domain"/>
    <property type="match status" value="1"/>
</dbReference>
<dbReference type="InterPro" id="IPR022812">
    <property type="entry name" value="Dynamin"/>
</dbReference>
<dbReference type="AlphaFoldDB" id="A0A9P3GPA5"/>
<evidence type="ECO:0000259" key="4">
    <source>
        <dbReference type="PROSITE" id="PS51388"/>
    </source>
</evidence>
<keyword evidence="7" id="KW-1185">Reference proteome</keyword>
<accession>A0A9P3GPA5</accession>
<dbReference type="InterPro" id="IPR020850">
    <property type="entry name" value="GED_dom"/>
</dbReference>
<keyword evidence="6" id="KW-0378">Hydrolase</keyword>